<accession>A0A7W2I985</accession>
<reference evidence="2 3" key="1">
    <citation type="submission" date="2020-07" db="EMBL/GenBank/DDBJ databases">
        <title>Novel species isolated from subtropical streams in China.</title>
        <authorList>
            <person name="Lu H."/>
        </authorList>
    </citation>
    <scope>NUCLEOTIDE SEQUENCE [LARGE SCALE GENOMIC DNA]</scope>
    <source>
        <strain evidence="2 3">FT3S</strain>
    </source>
</reference>
<dbReference type="RefSeq" id="WP_182220460.1">
    <property type="nucleotide sequence ID" value="NZ_JACEZS010000028.1"/>
</dbReference>
<name>A0A7W2I985_9BURK</name>
<sequence>MVAYRHIAGRNEKSPDIIFFVVGTIQQKRSDTQNKNLSQPIPGFGPNTTLRTMREKTGQVSEKDVRQAAKKMGK</sequence>
<proteinExistence type="predicted"/>
<dbReference type="AlphaFoldDB" id="A0A7W2I985"/>
<feature type="region of interest" description="Disordered" evidence="1">
    <location>
        <begin position="55"/>
        <end position="74"/>
    </location>
</feature>
<evidence type="ECO:0000256" key="1">
    <source>
        <dbReference type="SAM" id="MobiDB-lite"/>
    </source>
</evidence>
<comment type="caution">
    <text evidence="2">The sequence shown here is derived from an EMBL/GenBank/DDBJ whole genome shotgun (WGS) entry which is preliminary data.</text>
</comment>
<evidence type="ECO:0000313" key="3">
    <source>
        <dbReference type="Proteomes" id="UP000566711"/>
    </source>
</evidence>
<feature type="compositionally biased region" description="Basic and acidic residues" evidence="1">
    <location>
        <begin position="55"/>
        <end position="67"/>
    </location>
</feature>
<organism evidence="2 3">
    <name type="scientific">Rugamonas fusca</name>
    <dbReference type="NCBI Taxonomy" id="2758568"/>
    <lineage>
        <taxon>Bacteria</taxon>
        <taxon>Pseudomonadati</taxon>
        <taxon>Pseudomonadota</taxon>
        <taxon>Betaproteobacteria</taxon>
        <taxon>Burkholderiales</taxon>
        <taxon>Oxalobacteraceae</taxon>
        <taxon>Telluria group</taxon>
        <taxon>Rugamonas</taxon>
    </lineage>
</organism>
<keyword evidence="3" id="KW-1185">Reference proteome</keyword>
<protein>
    <submittedName>
        <fullName evidence="2">Uncharacterized protein</fullName>
    </submittedName>
</protein>
<dbReference type="EMBL" id="JACEZS010000028">
    <property type="protein sequence ID" value="MBA5608286.1"/>
    <property type="molecule type" value="Genomic_DNA"/>
</dbReference>
<evidence type="ECO:0000313" key="2">
    <source>
        <dbReference type="EMBL" id="MBA5608286.1"/>
    </source>
</evidence>
<gene>
    <name evidence="2" type="ORF">H3H36_23330</name>
</gene>
<dbReference type="Proteomes" id="UP000566711">
    <property type="component" value="Unassembled WGS sequence"/>
</dbReference>
<feature type="region of interest" description="Disordered" evidence="1">
    <location>
        <begin position="30"/>
        <end position="50"/>
    </location>
</feature>